<evidence type="ECO:0000313" key="3">
    <source>
        <dbReference type="Proteomes" id="UP000199060"/>
    </source>
</evidence>
<proteinExistence type="predicted"/>
<dbReference type="RefSeq" id="WP_087940156.1">
    <property type="nucleotide sequence ID" value="NZ_FNAC01000027.1"/>
</dbReference>
<gene>
    <name evidence="2" type="ORF">SAMN04488104_102732</name>
</gene>
<keyword evidence="1" id="KW-0472">Membrane</keyword>
<organism evidence="2 3">
    <name type="scientific">Algoriphagus faecimaris</name>
    <dbReference type="NCBI Taxonomy" id="686796"/>
    <lineage>
        <taxon>Bacteria</taxon>
        <taxon>Pseudomonadati</taxon>
        <taxon>Bacteroidota</taxon>
        <taxon>Cytophagia</taxon>
        <taxon>Cytophagales</taxon>
        <taxon>Cyclobacteriaceae</taxon>
        <taxon>Algoriphagus</taxon>
    </lineage>
</organism>
<dbReference type="AlphaFoldDB" id="A0A1G6UAA9"/>
<dbReference type="Proteomes" id="UP000199060">
    <property type="component" value="Unassembled WGS sequence"/>
</dbReference>
<keyword evidence="1" id="KW-1133">Transmembrane helix</keyword>
<evidence type="ECO:0000313" key="2">
    <source>
        <dbReference type="EMBL" id="SDD38308.1"/>
    </source>
</evidence>
<reference evidence="3" key="1">
    <citation type="submission" date="2016-10" db="EMBL/GenBank/DDBJ databases">
        <authorList>
            <person name="Varghese N."/>
            <person name="Submissions S."/>
        </authorList>
    </citation>
    <scope>NUCLEOTIDE SEQUENCE [LARGE SCALE GENOMIC DNA]</scope>
    <source>
        <strain evidence="3">DSM 23095</strain>
    </source>
</reference>
<name>A0A1G6UAA9_9BACT</name>
<dbReference type="STRING" id="686796.SAMN04488104_102732"/>
<dbReference type="EMBL" id="FNAC01000027">
    <property type="protein sequence ID" value="SDD38308.1"/>
    <property type="molecule type" value="Genomic_DNA"/>
</dbReference>
<accession>A0A1G6UAA9</accession>
<keyword evidence="3" id="KW-1185">Reference proteome</keyword>
<dbReference type="OrthoDB" id="828151at2"/>
<evidence type="ECO:0000256" key="1">
    <source>
        <dbReference type="SAM" id="Phobius"/>
    </source>
</evidence>
<protein>
    <submittedName>
        <fullName evidence="2">Uncharacterized protein</fullName>
    </submittedName>
</protein>
<keyword evidence="1" id="KW-0812">Transmembrane</keyword>
<sequence length="218" mass="26011">MNLEQWFFTVDNAASIWMAGMMTIQTIILVFGGFFGYKQYRFYQQSLRRGHCQKIYILNKKINKKVEFCLSRFTLGHNFNLEKDFPYVPRSLSGIARIFKIITEKYWDSSKEIDDLFSEAFDENNFLGDRDLLPLLIEKRELISEVFYNFQRGFTMLHEYGEAIIHGIETGQEEKKIKNLYAKMPRSMNDKVNHWVIRFLLIDNKLENLLLSKMHEDF</sequence>
<feature type="transmembrane region" description="Helical" evidence="1">
    <location>
        <begin position="16"/>
        <end position="37"/>
    </location>
</feature>